<proteinExistence type="predicted"/>
<keyword evidence="1" id="KW-1133">Transmembrane helix</keyword>
<keyword evidence="1" id="KW-0472">Membrane</keyword>
<sequence length="68" mass="8109">IMAGSIYIAKLYWNPIQQPLGMAILMFVTIVIMSICIYLASIYFLQKYYPHYDIFGEIKFFYKSLVRR</sequence>
<gene>
    <name evidence="2" type="ORF">S12H4_61584</name>
</gene>
<feature type="transmembrane region" description="Helical" evidence="1">
    <location>
        <begin position="20"/>
        <end position="45"/>
    </location>
</feature>
<comment type="caution">
    <text evidence="2">The sequence shown here is derived from an EMBL/GenBank/DDBJ whole genome shotgun (WGS) entry which is preliminary data.</text>
</comment>
<evidence type="ECO:0000313" key="2">
    <source>
        <dbReference type="EMBL" id="GAJ21418.1"/>
    </source>
</evidence>
<protein>
    <recommendedName>
        <fullName evidence="3">DUF418 domain-containing protein</fullName>
    </recommendedName>
</protein>
<keyword evidence="1" id="KW-0812">Transmembrane</keyword>
<feature type="non-terminal residue" evidence="2">
    <location>
        <position position="1"/>
    </location>
</feature>
<name>X1UV94_9ZZZZ</name>
<organism evidence="2">
    <name type="scientific">marine sediment metagenome</name>
    <dbReference type="NCBI Taxonomy" id="412755"/>
    <lineage>
        <taxon>unclassified sequences</taxon>
        <taxon>metagenomes</taxon>
        <taxon>ecological metagenomes</taxon>
    </lineage>
</organism>
<reference evidence="2" key="1">
    <citation type="journal article" date="2014" name="Front. Microbiol.">
        <title>High frequency of phylogenetically diverse reductive dehalogenase-homologous genes in deep subseafloor sedimentary metagenomes.</title>
        <authorList>
            <person name="Kawai M."/>
            <person name="Futagami T."/>
            <person name="Toyoda A."/>
            <person name="Takaki Y."/>
            <person name="Nishi S."/>
            <person name="Hori S."/>
            <person name="Arai W."/>
            <person name="Tsubouchi T."/>
            <person name="Morono Y."/>
            <person name="Uchiyama I."/>
            <person name="Ito T."/>
            <person name="Fujiyama A."/>
            <person name="Inagaki F."/>
            <person name="Takami H."/>
        </authorList>
    </citation>
    <scope>NUCLEOTIDE SEQUENCE</scope>
    <source>
        <strain evidence="2">Expedition CK06-06</strain>
    </source>
</reference>
<dbReference type="AlphaFoldDB" id="X1UV94"/>
<accession>X1UV94</accession>
<evidence type="ECO:0000256" key="1">
    <source>
        <dbReference type="SAM" id="Phobius"/>
    </source>
</evidence>
<dbReference type="EMBL" id="BARW01040933">
    <property type="protein sequence ID" value="GAJ21418.1"/>
    <property type="molecule type" value="Genomic_DNA"/>
</dbReference>
<evidence type="ECO:0008006" key="3">
    <source>
        <dbReference type="Google" id="ProtNLM"/>
    </source>
</evidence>